<dbReference type="PATRIC" id="fig|1393736.3.peg.4417"/>
<proteinExistence type="predicted"/>
<organism evidence="1 2">
    <name type="scientific">Photorhabdus aegyptia</name>
    <dbReference type="NCBI Taxonomy" id="2805098"/>
    <lineage>
        <taxon>Bacteria</taxon>
        <taxon>Pseudomonadati</taxon>
        <taxon>Pseudomonadota</taxon>
        <taxon>Gammaproteobacteria</taxon>
        <taxon>Enterobacterales</taxon>
        <taxon>Morganellaceae</taxon>
        <taxon>Photorhabdus</taxon>
    </lineage>
</organism>
<reference evidence="1 2" key="1">
    <citation type="submission" date="2014-03" db="EMBL/GenBank/DDBJ databases">
        <title>Draft Genome of Photorhabdus luminescens BA1, an Egyptian Isolate.</title>
        <authorList>
            <person name="Ghazal S."/>
            <person name="Hurst S.G.IV."/>
            <person name="Morris K."/>
            <person name="Thomas K."/>
            <person name="Tisa L.S."/>
        </authorList>
    </citation>
    <scope>NUCLEOTIDE SEQUENCE [LARGE SCALE GENOMIC DNA]</scope>
    <source>
        <strain evidence="1 2">BA1</strain>
    </source>
</reference>
<protein>
    <submittedName>
        <fullName evidence="1">Uncharacterized protein</fullName>
    </submittedName>
</protein>
<gene>
    <name evidence="1" type="ORF">BA1DRAFT_04330</name>
</gene>
<evidence type="ECO:0000313" key="2">
    <source>
        <dbReference type="Proteomes" id="UP000023464"/>
    </source>
</evidence>
<comment type="caution">
    <text evidence="1">The sequence shown here is derived from an EMBL/GenBank/DDBJ whole genome shotgun (WGS) entry which is preliminary data.</text>
</comment>
<evidence type="ECO:0000313" key="1">
    <source>
        <dbReference type="EMBL" id="EYU13195.1"/>
    </source>
</evidence>
<name>A0A022PFJ1_9GAMM</name>
<dbReference type="EMBL" id="JFGV01000106">
    <property type="protein sequence ID" value="EYU13195.1"/>
    <property type="molecule type" value="Genomic_DNA"/>
</dbReference>
<accession>A0A022PFJ1</accession>
<sequence>MLKIFNCVKLIGLLIVFILPCIGYSETQYVDPMTTCLNDYVLPKLSADILPEKLVDDAFITCKSQVDEWLKPFEAIDKREENYKSMHDFYVRMVNIRRKAELSNN</sequence>
<dbReference type="AlphaFoldDB" id="A0A022PFJ1"/>
<dbReference type="Proteomes" id="UP000023464">
    <property type="component" value="Unassembled WGS sequence"/>
</dbReference>
<keyword evidence="2" id="KW-1185">Reference proteome</keyword>
<dbReference type="RefSeq" id="WP_051560919.1">
    <property type="nucleotide sequence ID" value="NZ_CAWLTM010000009.1"/>
</dbReference>